<feature type="chain" id="PRO_5032385225" evidence="1">
    <location>
        <begin position="24"/>
        <end position="142"/>
    </location>
</feature>
<proteinExistence type="predicted"/>
<sequence length="142" mass="16392">MRGALSILFALTFMLLCMESFESDYSYSLTEGSCHGSKLVQEDIVLPAQHYTVRRKNYSWDSRGIYRISCFRVTNNMPYNSDAAQVRLTGGGLGYDYLRLELISRNSRSMDYTLEIWGEEASRGSYKTYSEIYVSGERYCRC</sequence>
<protein>
    <submittedName>
        <fullName evidence="2">Uncharacterized protein</fullName>
    </submittedName>
</protein>
<keyword evidence="3" id="KW-1185">Reference proteome</keyword>
<dbReference type="InterPro" id="IPR031734">
    <property type="entry name" value="MBF2"/>
</dbReference>
<evidence type="ECO:0000313" key="2">
    <source>
        <dbReference type="EMBL" id="KAF7285428.1"/>
    </source>
</evidence>
<dbReference type="Pfam" id="PF15868">
    <property type="entry name" value="MBF2"/>
    <property type="match status" value="1"/>
</dbReference>
<feature type="signal peptide" evidence="1">
    <location>
        <begin position="1"/>
        <end position="23"/>
    </location>
</feature>
<gene>
    <name evidence="2" type="ORF">GWI33_010677</name>
</gene>
<dbReference type="Proteomes" id="UP000625711">
    <property type="component" value="Unassembled WGS sequence"/>
</dbReference>
<evidence type="ECO:0000256" key="1">
    <source>
        <dbReference type="SAM" id="SignalP"/>
    </source>
</evidence>
<reference evidence="2" key="1">
    <citation type="submission" date="2020-08" db="EMBL/GenBank/DDBJ databases">
        <title>Genome sequencing and assembly of the red palm weevil Rhynchophorus ferrugineus.</title>
        <authorList>
            <person name="Dias G.B."/>
            <person name="Bergman C.M."/>
            <person name="Manee M."/>
        </authorList>
    </citation>
    <scope>NUCLEOTIDE SEQUENCE</scope>
    <source>
        <strain evidence="2">AA-2017</strain>
        <tissue evidence="2">Whole larva</tissue>
    </source>
</reference>
<name>A0A834IX03_RHYFE</name>
<evidence type="ECO:0000313" key="3">
    <source>
        <dbReference type="Proteomes" id="UP000625711"/>
    </source>
</evidence>
<accession>A0A834IX03</accession>
<keyword evidence="1" id="KW-0732">Signal</keyword>
<organism evidence="2 3">
    <name type="scientific">Rhynchophorus ferrugineus</name>
    <name type="common">Red palm weevil</name>
    <name type="synonym">Curculio ferrugineus</name>
    <dbReference type="NCBI Taxonomy" id="354439"/>
    <lineage>
        <taxon>Eukaryota</taxon>
        <taxon>Metazoa</taxon>
        <taxon>Ecdysozoa</taxon>
        <taxon>Arthropoda</taxon>
        <taxon>Hexapoda</taxon>
        <taxon>Insecta</taxon>
        <taxon>Pterygota</taxon>
        <taxon>Neoptera</taxon>
        <taxon>Endopterygota</taxon>
        <taxon>Coleoptera</taxon>
        <taxon>Polyphaga</taxon>
        <taxon>Cucujiformia</taxon>
        <taxon>Curculionidae</taxon>
        <taxon>Dryophthorinae</taxon>
        <taxon>Rhynchophorus</taxon>
    </lineage>
</organism>
<dbReference type="OrthoDB" id="6757322at2759"/>
<comment type="caution">
    <text evidence="2">The sequence shown here is derived from an EMBL/GenBank/DDBJ whole genome shotgun (WGS) entry which is preliminary data.</text>
</comment>
<dbReference type="EMBL" id="JAACXV010000055">
    <property type="protein sequence ID" value="KAF7285428.1"/>
    <property type="molecule type" value="Genomic_DNA"/>
</dbReference>
<dbReference type="AlphaFoldDB" id="A0A834IX03"/>